<dbReference type="Gene3D" id="3.40.91.80">
    <property type="match status" value="1"/>
</dbReference>
<keyword evidence="1" id="KW-0378">Hydrolase</keyword>
<organism evidence="1 2">
    <name type="scientific">Mycoplasma wenyonii (strain Massachusetts)</name>
    <name type="common">Eperythrozoon wenyonii</name>
    <dbReference type="NCBI Taxonomy" id="1197325"/>
    <lineage>
        <taxon>Bacteria</taxon>
        <taxon>Bacillati</taxon>
        <taxon>Mycoplasmatota</taxon>
        <taxon>Mollicutes</taxon>
        <taxon>Mycoplasmataceae</taxon>
        <taxon>Mycoplasma</taxon>
    </lineage>
</organism>
<dbReference type="GO" id="GO:0004519">
    <property type="term" value="F:endonuclease activity"/>
    <property type="evidence" value="ECO:0007669"/>
    <property type="project" value="UniProtKB-KW"/>
</dbReference>
<name>I6ZIJ7_MYCWM</name>
<dbReference type="KEGG" id="mwe:WEN_01030"/>
<evidence type="ECO:0000313" key="1">
    <source>
        <dbReference type="EMBL" id="AFN65005.1"/>
    </source>
</evidence>
<sequence length="334" mass="40161">MEADYFVDICKIGALKRWEASQEKYAENSYRHFLERTNNQDFPFPKGVRKFFQNDEIFTTNTPSIAQIKYIFKHLPNLPSKFVELLDKFLEKKISIEKEEVRKELIHLFGTYYEFVIEYLDQIRERKIDYRLNNKTRIEFLTTLFLAEREITLESRVVNEVEGVICSPSWHHKEINYRQVLFFCVRANLSMNAFGGAQKRREVLKELSKLAETRLNCCYLITLEGRIPKKFLRACKENNIQLVTTKSIKFVCYSENEEVITFEKFLNICERNNEYWKDYQYSDKERRLLETWFQARIDHYLYFPLPRNLYQKQLWGKLEDDGKCKAIAEIIDGE</sequence>
<reference evidence="1 2" key="1">
    <citation type="journal article" date="2012" name="J. Bacteriol.">
        <title>Complete genome sequence of Mycoplasma wenyonii strain Massachusetts.</title>
        <authorList>
            <person name="Dos Santos A.P."/>
            <person name="Guimaraes A.M."/>
            <person name="do Nascimento N.C."/>
            <person name="Sanmiguel P.J."/>
            <person name="Messick J.B."/>
        </authorList>
    </citation>
    <scope>NUCLEOTIDE SEQUENCE [LARGE SCALE GENOMIC DNA]</scope>
    <source>
        <strain evidence="1 2">Massachusetts</strain>
    </source>
</reference>
<keyword evidence="1" id="KW-0255">Endonuclease</keyword>
<dbReference type="HOGENOM" id="CLU_831117_0_0_14"/>
<protein>
    <submittedName>
        <fullName evidence="1">Restriction endonuclease RKpn2kI</fullName>
    </submittedName>
</protein>
<dbReference type="AlphaFoldDB" id="I6ZIJ7"/>
<dbReference type="InterPro" id="IPR038365">
    <property type="entry name" value="EcoRII_C_sf"/>
</dbReference>
<dbReference type="Proteomes" id="UP000009005">
    <property type="component" value="Chromosome"/>
</dbReference>
<dbReference type="EMBL" id="CP003703">
    <property type="protein sequence ID" value="AFN65005.1"/>
    <property type="molecule type" value="Genomic_DNA"/>
</dbReference>
<keyword evidence="2" id="KW-1185">Reference proteome</keyword>
<dbReference type="PATRIC" id="fig|1197325.3.peg.223"/>
<accession>I6ZIJ7</accession>
<proteinExistence type="predicted"/>
<gene>
    <name evidence="1" type="ordered locus">WEN_01030</name>
</gene>
<keyword evidence="1" id="KW-0540">Nuclease</keyword>
<dbReference type="STRING" id="1197325.WEN_01030"/>
<evidence type="ECO:0000313" key="2">
    <source>
        <dbReference type="Proteomes" id="UP000009005"/>
    </source>
</evidence>